<evidence type="ECO:0000313" key="1">
    <source>
        <dbReference type="EMBL" id="VTJ70031.1"/>
    </source>
</evidence>
<dbReference type="Proteomes" id="UP000335636">
    <property type="component" value="Unassembled WGS sequence"/>
</dbReference>
<protein>
    <submittedName>
        <fullName evidence="1">Uncharacterized protein</fullName>
    </submittedName>
</protein>
<comment type="caution">
    <text evidence="1">The sequence shown here is derived from an EMBL/GenBank/DDBJ whole genome shotgun (WGS) entry which is preliminary data.</text>
</comment>
<dbReference type="AlphaFoldDB" id="A0A5E4BM16"/>
<keyword evidence="2" id="KW-1185">Reference proteome</keyword>
<name>A0A5E4BM16_MARMO</name>
<dbReference type="EMBL" id="CABDUW010000489">
    <property type="protein sequence ID" value="VTJ70031.1"/>
    <property type="molecule type" value="Genomic_DNA"/>
</dbReference>
<reference evidence="1" key="1">
    <citation type="submission" date="2019-04" db="EMBL/GenBank/DDBJ databases">
        <authorList>
            <person name="Alioto T."/>
            <person name="Alioto T."/>
        </authorList>
    </citation>
    <scope>NUCLEOTIDE SEQUENCE [LARGE SCALE GENOMIC DNA]</scope>
</reference>
<sequence length="99" mass="10474">MVPGIKPRASCMLGKHTATELHSNTGLDKRTEGCSSVVEYLPSMHPALGSVPSTTLGGGEEVGRLRSKVYKTSCALKLQSTSVSQQIKLTSVTPNVDCK</sequence>
<evidence type="ECO:0000313" key="2">
    <source>
        <dbReference type="Proteomes" id="UP000335636"/>
    </source>
</evidence>
<proteinExistence type="predicted"/>
<gene>
    <name evidence="1" type="ORF">MONAX_5E015454</name>
</gene>
<accession>A0A5E4BM16</accession>
<organism evidence="1 2">
    <name type="scientific">Marmota monax</name>
    <name type="common">Woodchuck</name>
    <dbReference type="NCBI Taxonomy" id="9995"/>
    <lineage>
        <taxon>Eukaryota</taxon>
        <taxon>Metazoa</taxon>
        <taxon>Chordata</taxon>
        <taxon>Craniata</taxon>
        <taxon>Vertebrata</taxon>
        <taxon>Euteleostomi</taxon>
        <taxon>Mammalia</taxon>
        <taxon>Eutheria</taxon>
        <taxon>Euarchontoglires</taxon>
        <taxon>Glires</taxon>
        <taxon>Rodentia</taxon>
        <taxon>Sciuromorpha</taxon>
        <taxon>Sciuridae</taxon>
        <taxon>Xerinae</taxon>
        <taxon>Marmotini</taxon>
        <taxon>Marmota</taxon>
    </lineage>
</organism>